<keyword evidence="1" id="KW-0472">Membrane</keyword>
<evidence type="ECO:0000313" key="3">
    <source>
        <dbReference type="Proteomes" id="UP000094527"/>
    </source>
</evidence>
<gene>
    <name evidence="2" type="ORF">Ocin01_17926</name>
</gene>
<keyword evidence="3" id="KW-1185">Reference proteome</keyword>
<name>A0A1D2M759_ORCCI</name>
<dbReference type="EMBL" id="LJIJ01003236">
    <property type="protein sequence ID" value="ODM88754.1"/>
    <property type="molecule type" value="Genomic_DNA"/>
</dbReference>
<feature type="transmembrane region" description="Helical" evidence="1">
    <location>
        <begin position="99"/>
        <end position="120"/>
    </location>
</feature>
<reference evidence="2 3" key="1">
    <citation type="journal article" date="2016" name="Genome Biol. Evol.">
        <title>Gene Family Evolution Reflects Adaptation to Soil Environmental Stressors in the Genome of the Collembolan Orchesella cincta.</title>
        <authorList>
            <person name="Faddeeva-Vakhrusheva A."/>
            <person name="Derks M.F."/>
            <person name="Anvar S.Y."/>
            <person name="Agamennone V."/>
            <person name="Suring W."/>
            <person name="Smit S."/>
            <person name="van Straalen N.M."/>
            <person name="Roelofs D."/>
        </authorList>
    </citation>
    <scope>NUCLEOTIDE SEQUENCE [LARGE SCALE GENOMIC DNA]</scope>
    <source>
        <tissue evidence="2">Mixed pool</tissue>
    </source>
</reference>
<comment type="caution">
    <text evidence="2">The sequence shown here is derived from an EMBL/GenBank/DDBJ whole genome shotgun (WGS) entry which is preliminary data.</text>
</comment>
<keyword evidence="1" id="KW-1133">Transmembrane helix</keyword>
<keyword evidence="1" id="KW-0812">Transmembrane</keyword>
<protein>
    <submittedName>
        <fullName evidence="2">Uncharacterized protein</fullName>
    </submittedName>
</protein>
<dbReference type="AlphaFoldDB" id="A0A1D2M759"/>
<organism evidence="2 3">
    <name type="scientific">Orchesella cincta</name>
    <name type="common">Springtail</name>
    <name type="synonym">Podura cincta</name>
    <dbReference type="NCBI Taxonomy" id="48709"/>
    <lineage>
        <taxon>Eukaryota</taxon>
        <taxon>Metazoa</taxon>
        <taxon>Ecdysozoa</taxon>
        <taxon>Arthropoda</taxon>
        <taxon>Hexapoda</taxon>
        <taxon>Collembola</taxon>
        <taxon>Entomobryomorpha</taxon>
        <taxon>Entomobryoidea</taxon>
        <taxon>Orchesellidae</taxon>
        <taxon>Orchesellinae</taxon>
        <taxon>Orchesella</taxon>
    </lineage>
</organism>
<dbReference type="Proteomes" id="UP000094527">
    <property type="component" value="Unassembled WGS sequence"/>
</dbReference>
<proteinExistence type="predicted"/>
<feature type="transmembrane region" description="Helical" evidence="1">
    <location>
        <begin position="61"/>
        <end position="79"/>
    </location>
</feature>
<evidence type="ECO:0000256" key="1">
    <source>
        <dbReference type="SAM" id="Phobius"/>
    </source>
</evidence>
<evidence type="ECO:0000313" key="2">
    <source>
        <dbReference type="EMBL" id="ODM88754.1"/>
    </source>
</evidence>
<accession>A0A1D2M759</accession>
<sequence>MNNSCYCCLFSLYLHSTHRRSTEFDGMVAIKVDVLTVVLGIISPTSSYTSIQKWPMNPCHVMSIFFILAISAFLIALDYPTIYFDPAVYEAAKHGSKGTFVIALIINIVDCWSPSLDGIVGPKKWIHIIGRKGGVPMFSRFA</sequence>